<dbReference type="Pfam" id="PF07963">
    <property type="entry name" value="N_methyl"/>
    <property type="match status" value="1"/>
</dbReference>
<reference evidence="2 3" key="1">
    <citation type="submission" date="2019-03" db="EMBL/GenBank/DDBJ databases">
        <title>Genomic Encyclopedia of Type Strains, Phase IV (KMG-IV): sequencing the most valuable type-strain genomes for metagenomic binning, comparative biology and taxonomic classification.</title>
        <authorList>
            <person name="Goeker M."/>
        </authorList>
    </citation>
    <scope>NUCLEOTIDE SEQUENCE [LARGE SCALE GENOMIC DNA]</scope>
    <source>
        <strain evidence="2 3">DSM 19610</strain>
    </source>
</reference>
<keyword evidence="1" id="KW-0472">Membrane</keyword>
<dbReference type="EMBL" id="SMFX01000001">
    <property type="protein sequence ID" value="TCK19145.1"/>
    <property type="molecule type" value="Genomic_DNA"/>
</dbReference>
<dbReference type="Pfam" id="PF16074">
    <property type="entry name" value="PilW"/>
    <property type="match status" value="1"/>
</dbReference>
<dbReference type="InterPro" id="IPR032092">
    <property type="entry name" value="PilW"/>
</dbReference>
<feature type="transmembrane region" description="Helical" evidence="1">
    <location>
        <begin position="21"/>
        <end position="39"/>
    </location>
</feature>
<organism evidence="2 3">
    <name type="scientific">Thiogranum longum</name>
    <dbReference type="NCBI Taxonomy" id="1537524"/>
    <lineage>
        <taxon>Bacteria</taxon>
        <taxon>Pseudomonadati</taxon>
        <taxon>Pseudomonadota</taxon>
        <taxon>Gammaproteobacteria</taxon>
        <taxon>Chromatiales</taxon>
        <taxon>Ectothiorhodospiraceae</taxon>
        <taxon>Thiogranum</taxon>
    </lineage>
</organism>
<sequence>MNMQYTTISRSRESGFTLVEVMIAMLLSVVLLGGVVQIASSTKASYRSNEAVAQLQENGRFATEILARDIRMADFWGCANNVGLVTNTLNPGAGSIDFADGGVNGTEGGGAPDTLVLRGGFDSGIQVEAPFGPLPSADIKVTPGNGLNQDDIVLISDCTSADIMQVTNANPSTAGNIVHNSGAGSPGNSTKILSKVYTGDATVYRAQQLNYNIAVGSSGQPALFRNGQELVDGIEDLQILYGEDIDPPETAGSGAANYYVPADQVTDMNNVVSIRFALVARSYGNNVANGQTYSVLGTSVTSADNRLRQVYTSTIGIRNRLN</sequence>
<dbReference type="OrthoDB" id="5296662at2"/>
<gene>
    <name evidence="2" type="ORF">DFR30_2441</name>
</gene>
<keyword evidence="3" id="KW-1185">Reference proteome</keyword>
<dbReference type="PROSITE" id="PS00409">
    <property type="entry name" value="PROKAR_NTER_METHYL"/>
    <property type="match status" value="1"/>
</dbReference>
<evidence type="ECO:0000313" key="2">
    <source>
        <dbReference type="EMBL" id="TCK19145.1"/>
    </source>
</evidence>
<dbReference type="InterPro" id="IPR012902">
    <property type="entry name" value="N_methyl_site"/>
</dbReference>
<comment type="caution">
    <text evidence="2">The sequence shown here is derived from an EMBL/GenBank/DDBJ whole genome shotgun (WGS) entry which is preliminary data.</text>
</comment>
<dbReference type="InterPro" id="IPR045584">
    <property type="entry name" value="Pilin-like"/>
</dbReference>
<accession>A0A4R1HFL0</accession>
<keyword evidence="1" id="KW-0812">Transmembrane</keyword>
<evidence type="ECO:0000313" key="3">
    <source>
        <dbReference type="Proteomes" id="UP000295707"/>
    </source>
</evidence>
<dbReference type="AlphaFoldDB" id="A0A4R1HFL0"/>
<dbReference type="RefSeq" id="WP_132974474.1">
    <property type="nucleotide sequence ID" value="NZ_SMFX01000001.1"/>
</dbReference>
<dbReference type="SUPFAM" id="SSF54523">
    <property type="entry name" value="Pili subunits"/>
    <property type="match status" value="1"/>
</dbReference>
<dbReference type="NCBIfam" id="TIGR02532">
    <property type="entry name" value="IV_pilin_GFxxxE"/>
    <property type="match status" value="1"/>
</dbReference>
<protein>
    <submittedName>
        <fullName evidence="2">Type IV pilus assembly protein PilW</fullName>
    </submittedName>
</protein>
<name>A0A4R1HFL0_9GAMM</name>
<dbReference type="Proteomes" id="UP000295707">
    <property type="component" value="Unassembled WGS sequence"/>
</dbReference>
<dbReference type="GO" id="GO:0043683">
    <property type="term" value="P:type IV pilus assembly"/>
    <property type="evidence" value="ECO:0007669"/>
    <property type="project" value="InterPro"/>
</dbReference>
<keyword evidence="1" id="KW-1133">Transmembrane helix</keyword>
<evidence type="ECO:0000256" key="1">
    <source>
        <dbReference type="SAM" id="Phobius"/>
    </source>
</evidence>
<proteinExistence type="predicted"/>